<evidence type="ECO:0008006" key="3">
    <source>
        <dbReference type="Google" id="ProtNLM"/>
    </source>
</evidence>
<dbReference type="AlphaFoldDB" id="A0A934WJT6"/>
<reference evidence="1" key="1">
    <citation type="submission" date="2017-05" db="EMBL/GenBank/DDBJ databases">
        <authorList>
            <person name="Imhoff J.F."/>
            <person name="Rahn T."/>
            <person name="Kuenzel S."/>
            <person name="Neulinger S.C."/>
        </authorList>
    </citation>
    <scope>NUCLEOTIDE SEQUENCE</scope>
    <source>
        <strain evidence="1">LMG 28126</strain>
    </source>
</reference>
<protein>
    <recommendedName>
        <fullName evidence="3">DUF393 domain-containing protein</fullName>
    </recommendedName>
</protein>
<proteinExistence type="predicted"/>
<organism evidence="1 2">
    <name type="scientific">Rhodobaculum claviforme</name>
    <dbReference type="NCBI Taxonomy" id="1549854"/>
    <lineage>
        <taxon>Bacteria</taxon>
        <taxon>Pseudomonadati</taxon>
        <taxon>Pseudomonadota</taxon>
        <taxon>Alphaproteobacteria</taxon>
        <taxon>Rhodobacterales</taxon>
        <taxon>Paracoccaceae</taxon>
        <taxon>Rhodobaculum</taxon>
    </lineage>
</organism>
<dbReference type="PANTHER" id="PTHR34290">
    <property type="entry name" value="SI:CH73-390P7.2"/>
    <property type="match status" value="1"/>
</dbReference>
<dbReference type="Proteomes" id="UP000706333">
    <property type="component" value="Unassembled WGS sequence"/>
</dbReference>
<dbReference type="Pfam" id="PF04134">
    <property type="entry name" value="DCC1-like"/>
    <property type="match status" value="1"/>
</dbReference>
<accession>A0A934WJT6</accession>
<dbReference type="PANTHER" id="PTHR34290:SF2">
    <property type="entry name" value="OS04G0668800 PROTEIN"/>
    <property type="match status" value="1"/>
</dbReference>
<comment type="caution">
    <text evidence="1">The sequence shown here is derived from an EMBL/GenBank/DDBJ whole genome shotgun (WGS) entry which is preliminary data.</text>
</comment>
<evidence type="ECO:0000313" key="2">
    <source>
        <dbReference type="Proteomes" id="UP000706333"/>
    </source>
</evidence>
<gene>
    <name evidence="1" type="ORF">CCR87_12800</name>
</gene>
<dbReference type="RefSeq" id="WP_201157950.1">
    <property type="nucleotide sequence ID" value="NZ_NHSD01000294.1"/>
</dbReference>
<dbReference type="InterPro" id="IPR007263">
    <property type="entry name" value="DCC1-like"/>
</dbReference>
<keyword evidence="2" id="KW-1185">Reference proteome</keyword>
<dbReference type="EMBL" id="NHSD01000294">
    <property type="protein sequence ID" value="MBK5928199.1"/>
    <property type="molecule type" value="Genomic_DNA"/>
</dbReference>
<dbReference type="InterPro" id="IPR044691">
    <property type="entry name" value="DCC1_Trx"/>
</dbReference>
<dbReference type="GO" id="GO:0015035">
    <property type="term" value="F:protein-disulfide reductase activity"/>
    <property type="evidence" value="ECO:0007669"/>
    <property type="project" value="InterPro"/>
</dbReference>
<evidence type="ECO:0000313" key="1">
    <source>
        <dbReference type="EMBL" id="MBK5928199.1"/>
    </source>
</evidence>
<sequence length="128" mass="14375">MTQTPVTVLYNGDCPICGREIEAYRRRAERLGAPLAFEDLNHADLSDWGLEPEAARRRLHVREDGRVLAGVPAFVALWRRLPGMVWLARLVSLPGVAWLAAGVYEHILAPALHALDRRRRRSCATGLR</sequence>
<reference evidence="1" key="2">
    <citation type="journal article" date="2020" name="Microorganisms">
        <title>Osmotic Adaptation and Compatible Solute Biosynthesis of Phototrophic Bacteria as Revealed from Genome Analyses.</title>
        <authorList>
            <person name="Imhoff J.F."/>
            <person name="Rahn T."/>
            <person name="Kunzel S."/>
            <person name="Keller A."/>
            <person name="Neulinger S.C."/>
        </authorList>
    </citation>
    <scope>NUCLEOTIDE SEQUENCE</scope>
    <source>
        <strain evidence="1">LMG 28126</strain>
    </source>
</reference>
<name>A0A934WJT6_9RHOB</name>